<dbReference type="Gramene" id="KMS95460">
    <property type="protein sequence ID" value="KMS95460"/>
    <property type="gene ID" value="BVRB_007990"/>
</dbReference>
<accession>A0A0J8DX67</accession>
<gene>
    <name evidence="2" type="ORF">BVRB_007990</name>
</gene>
<evidence type="ECO:0000313" key="2">
    <source>
        <dbReference type="EMBL" id="KMS95460.1"/>
    </source>
</evidence>
<evidence type="ECO:0000313" key="3">
    <source>
        <dbReference type="Proteomes" id="UP000035740"/>
    </source>
</evidence>
<feature type="region of interest" description="Disordered" evidence="1">
    <location>
        <begin position="79"/>
        <end position="101"/>
    </location>
</feature>
<evidence type="ECO:0000256" key="1">
    <source>
        <dbReference type="SAM" id="MobiDB-lite"/>
    </source>
</evidence>
<dbReference type="AlphaFoldDB" id="A0A0J8DX67"/>
<name>A0A0J8DX67_BETVV</name>
<keyword evidence="3" id="KW-1185">Reference proteome</keyword>
<reference evidence="2 3" key="1">
    <citation type="journal article" date="2014" name="Nature">
        <title>The genome of the recently domesticated crop plant sugar beet (Beta vulgaris).</title>
        <authorList>
            <person name="Dohm J.C."/>
            <person name="Minoche A.E."/>
            <person name="Holtgrawe D."/>
            <person name="Capella-Gutierrez S."/>
            <person name="Zakrzewski F."/>
            <person name="Tafer H."/>
            <person name="Rupp O."/>
            <person name="Sorensen T.R."/>
            <person name="Stracke R."/>
            <person name="Reinhardt R."/>
            <person name="Goesmann A."/>
            <person name="Kraft T."/>
            <person name="Schulz B."/>
            <person name="Stadler P.F."/>
            <person name="Schmidt T."/>
            <person name="Gabaldon T."/>
            <person name="Lehrach H."/>
            <person name="Weisshaar B."/>
            <person name="Himmelbauer H."/>
        </authorList>
    </citation>
    <scope>NUCLEOTIDE SEQUENCE [LARGE SCALE GENOMIC DNA]</scope>
    <source>
        <tissue evidence="2">Taproot</tissue>
    </source>
</reference>
<dbReference type="Proteomes" id="UP000035740">
    <property type="component" value="Unassembled WGS sequence"/>
</dbReference>
<dbReference type="EMBL" id="KQ090466">
    <property type="protein sequence ID" value="KMS95460.1"/>
    <property type="molecule type" value="Genomic_DNA"/>
</dbReference>
<organism evidence="2 3">
    <name type="scientific">Beta vulgaris subsp. vulgaris</name>
    <name type="common">Beet</name>
    <dbReference type="NCBI Taxonomy" id="3555"/>
    <lineage>
        <taxon>Eukaryota</taxon>
        <taxon>Viridiplantae</taxon>
        <taxon>Streptophyta</taxon>
        <taxon>Embryophyta</taxon>
        <taxon>Tracheophyta</taxon>
        <taxon>Spermatophyta</taxon>
        <taxon>Magnoliopsida</taxon>
        <taxon>eudicotyledons</taxon>
        <taxon>Gunneridae</taxon>
        <taxon>Pentapetalae</taxon>
        <taxon>Caryophyllales</taxon>
        <taxon>Chenopodiaceae</taxon>
        <taxon>Betoideae</taxon>
        <taxon>Beta</taxon>
    </lineage>
</organism>
<sequence length="242" mass="25017">MVGRAERSYSYGRPGALVKGRPGCLGEGPTRCLGEGPTGCLGEGPTGCLGEGPTRCLGEAPTRCPGEGPTWVLDASRGRVGRTERSQAYGRPGASSLAGRPGAIEASRASFIEAGRAGASRPGSDGALAEQLPRAECLHGLSSSISRVIYGRAAPWPSDSLSRPASWPGSSMADQLQAEFPGRPDTPGRAEGVPLRPTELVFEGAGVRDLPTGCLKLADWVRQPVCHIVAPQHDQIANSGVP</sequence>
<proteinExistence type="predicted"/>
<protein>
    <submittedName>
        <fullName evidence="2">Uncharacterized protein</fullName>
    </submittedName>
</protein>